<dbReference type="Gene3D" id="1.10.3920.10">
    <property type="entry name" value="PA2201 C-terminal domain-like"/>
    <property type="match status" value="1"/>
</dbReference>
<protein>
    <recommendedName>
        <fullName evidence="1">PoNi C-terminal domain-containing protein</fullName>
    </recommendedName>
</protein>
<accession>A0ABX9DEH1</accession>
<evidence type="ECO:0000313" key="3">
    <source>
        <dbReference type="Proteomes" id="UP000248659"/>
    </source>
</evidence>
<dbReference type="InterPro" id="IPR028983">
    <property type="entry name" value="PA2201-like_C"/>
</dbReference>
<dbReference type="Pfam" id="PF08929">
    <property type="entry name" value="PoNi_C"/>
    <property type="match status" value="1"/>
</dbReference>
<dbReference type="EMBL" id="MUAV01000023">
    <property type="protein sequence ID" value="RAP40139.1"/>
    <property type="molecule type" value="Genomic_DNA"/>
</dbReference>
<organism evidence="2 3">
    <name type="scientific">Rhodovulum viride</name>
    <dbReference type="NCBI Taxonomy" id="1231134"/>
    <lineage>
        <taxon>Bacteria</taxon>
        <taxon>Pseudomonadati</taxon>
        <taxon>Pseudomonadota</taxon>
        <taxon>Alphaproteobacteria</taxon>
        <taxon>Rhodobacterales</taxon>
        <taxon>Paracoccaceae</taxon>
        <taxon>Rhodovulum</taxon>
    </lineage>
</organism>
<proteinExistence type="predicted"/>
<dbReference type="InterPro" id="IPR015025">
    <property type="entry name" value="PoNi_C"/>
</dbReference>
<name>A0ABX9DEH1_9RHOB</name>
<gene>
    <name evidence="2" type="ORF">BYZ73_16495</name>
</gene>
<evidence type="ECO:0000313" key="2">
    <source>
        <dbReference type="EMBL" id="RAP40139.1"/>
    </source>
</evidence>
<sequence>MGRFLKGWYDEMATELAAQTTRAEDLGENSTYVGYWCLEAAAASVAFGIDNTDLRGHPHYPAEWADWARSCRPVA</sequence>
<dbReference type="SUPFAM" id="SSF140731">
    <property type="entry name" value="PA2201 C-terminal domain-like"/>
    <property type="match status" value="1"/>
</dbReference>
<feature type="domain" description="PoNi C-terminal" evidence="1">
    <location>
        <begin position="3"/>
        <end position="62"/>
    </location>
</feature>
<dbReference type="Proteomes" id="UP000248659">
    <property type="component" value="Unassembled WGS sequence"/>
</dbReference>
<evidence type="ECO:0000259" key="1">
    <source>
        <dbReference type="Pfam" id="PF08929"/>
    </source>
</evidence>
<reference evidence="2 3" key="1">
    <citation type="submission" date="2017-01" db="EMBL/GenBank/DDBJ databases">
        <title>Genome sequence of Rhodovulum viride JA756.</title>
        <authorList>
            <person name="Lakshmi K.V."/>
            <person name="Tushar L.D."/>
            <person name="Sasikala C."/>
            <person name="Venkataramana C."/>
        </authorList>
    </citation>
    <scope>NUCLEOTIDE SEQUENCE [LARGE SCALE GENOMIC DNA]</scope>
    <source>
        <strain evidence="2 3">JA756</strain>
    </source>
</reference>
<comment type="caution">
    <text evidence="2">The sequence shown here is derived from an EMBL/GenBank/DDBJ whole genome shotgun (WGS) entry which is preliminary data.</text>
</comment>
<keyword evidence="3" id="KW-1185">Reference proteome</keyword>